<dbReference type="RefSeq" id="WP_190931400.1">
    <property type="nucleotide sequence ID" value="NZ_JACXJA010000047.1"/>
</dbReference>
<dbReference type="Gene3D" id="3.40.190.10">
    <property type="entry name" value="Periplasmic binding protein-like II"/>
    <property type="match status" value="2"/>
</dbReference>
<dbReference type="PANTHER" id="PTHR43649:SF33">
    <property type="entry name" value="POLYGALACTURONAN_RHAMNOGALACTURONAN-BINDING PROTEIN YTCQ"/>
    <property type="match status" value="1"/>
</dbReference>
<keyword evidence="1 2" id="KW-0732">Signal</keyword>
<keyword evidence="4" id="KW-1185">Reference proteome</keyword>
<dbReference type="PANTHER" id="PTHR43649">
    <property type="entry name" value="ARABINOSE-BINDING PROTEIN-RELATED"/>
    <property type="match status" value="1"/>
</dbReference>
<dbReference type="EMBL" id="JACXJA010000047">
    <property type="protein sequence ID" value="MBD2865779.1"/>
    <property type="molecule type" value="Genomic_DNA"/>
</dbReference>
<dbReference type="PROSITE" id="PS51257">
    <property type="entry name" value="PROKAR_LIPOPROTEIN"/>
    <property type="match status" value="1"/>
</dbReference>
<proteinExistence type="predicted"/>
<dbReference type="SUPFAM" id="SSF53850">
    <property type="entry name" value="Periplasmic binding protein-like II"/>
    <property type="match status" value="1"/>
</dbReference>
<reference evidence="3" key="1">
    <citation type="submission" date="2020-09" db="EMBL/GenBank/DDBJ databases">
        <title>A novel bacterium of genus Paenibacillus, isolated from South China Sea.</title>
        <authorList>
            <person name="Huang H."/>
            <person name="Mo K."/>
            <person name="Hu Y."/>
        </authorList>
    </citation>
    <scope>NUCLEOTIDE SEQUENCE</scope>
    <source>
        <strain evidence="3">IB182363</strain>
    </source>
</reference>
<comment type="caution">
    <text evidence="3">The sequence shown here is derived from an EMBL/GenBank/DDBJ whole genome shotgun (WGS) entry which is preliminary data.</text>
</comment>
<sequence>MKTLKVLGAVVIASTMVLTACGAKEEQKPAAGGDNGSAGNANNNQKLDLRWFLFAPATANLPSADKDFVKKTIEEKFNVNLKVEYLPFGTDYDTKINVIMTGGDHPDMFLANGAASQKFAVDGLLADQSKFVTKQTMPNYFKWITEDEIKNYQLKGITHSRSPMPFQRGTYGSFYIRKDWLDKFGLQLPKSYDELMTAMKKFSHEDPDGNGKKDTYGFSAAAAGNRIPLDFPAWIKNGLVADFMIDEKNLEFVEVQSDAKVQQVITDIKEMIAAGVVDPDWFVNKTPQHFDKAAQGKVGVFFSTDRNIALDSVPTSVQTRTKLIDPKADWQPIFPFKDQPYGWKQGTPGGASPFLFSKAVADKNPEKVQRSVQILDWLASEEGYLMTHYGQEGKHYKKEGKKITIDPAAYEADVTKNGNFLDIWRFFTNFDDPTVHGLEIIDPRVSDRDRAVLKFVQDIPKHKGEPVTLAPPQGMNIGDYRKEMARLQMVSLMDDKDASNWPKYREELMTKYKGKEIFQAYVDQVNGVRPADKQLKPFK</sequence>
<evidence type="ECO:0000313" key="3">
    <source>
        <dbReference type="EMBL" id="MBD2865779.1"/>
    </source>
</evidence>
<organism evidence="3 4">
    <name type="scientific">Paenibacillus oceani</name>
    <dbReference type="NCBI Taxonomy" id="2772510"/>
    <lineage>
        <taxon>Bacteria</taxon>
        <taxon>Bacillati</taxon>
        <taxon>Bacillota</taxon>
        <taxon>Bacilli</taxon>
        <taxon>Bacillales</taxon>
        <taxon>Paenibacillaceae</taxon>
        <taxon>Paenibacillus</taxon>
    </lineage>
</organism>
<dbReference type="InterPro" id="IPR050490">
    <property type="entry name" value="Bact_solute-bd_prot1"/>
</dbReference>
<dbReference type="Proteomes" id="UP000639396">
    <property type="component" value="Unassembled WGS sequence"/>
</dbReference>
<dbReference type="AlphaFoldDB" id="A0A927CE32"/>
<protein>
    <submittedName>
        <fullName evidence="3">Extracellular solute-binding protein</fullName>
    </submittedName>
</protein>
<gene>
    <name evidence="3" type="ORF">IDH45_27740</name>
</gene>
<name>A0A927CE32_9BACL</name>
<feature type="signal peptide" evidence="2">
    <location>
        <begin position="1"/>
        <end position="20"/>
    </location>
</feature>
<feature type="chain" id="PRO_5039703342" evidence="2">
    <location>
        <begin position="21"/>
        <end position="539"/>
    </location>
</feature>
<evidence type="ECO:0000256" key="2">
    <source>
        <dbReference type="SAM" id="SignalP"/>
    </source>
</evidence>
<evidence type="ECO:0000313" key="4">
    <source>
        <dbReference type="Proteomes" id="UP000639396"/>
    </source>
</evidence>
<evidence type="ECO:0000256" key="1">
    <source>
        <dbReference type="ARBA" id="ARBA00022729"/>
    </source>
</evidence>
<accession>A0A927CE32</accession>